<dbReference type="AlphaFoldDB" id="A0A5E4BQ09"/>
<evidence type="ECO:0000313" key="2">
    <source>
        <dbReference type="EMBL" id="VTJ70979.1"/>
    </source>
</evidence>
<protein>
    <submittedName>
        <fullName evidence="2">Uncharacterized protein</fullName>
    </submittedName>
</protein>
<organism evidence="2 3">
    <name type="scientific">Marmota monax</name>
    <name type="common">Woodchuck</name>
    <dbReference type="NCBI Taxonomy" id="9995"/>
    <lineage>
        <taxon>Eukaryota</taxon>
        <taxon>Metazoa</taxon>
        <taxon>Chordata</taxon>
        <taxon>Craniata</taxon>
        <taxon>Vertebrata</taxon>
        <taxon>Euteleostomi</taxon>
        <taxon>Mammalia</taxon>
        <taxon>Eutheria</taxon>
        <taxon>Euarchontoglires</taxon>
        <taxon>Glires</taxon>
        <taxon>Rodentia</taxon>
        <taxon>Sciuromorpha</taxon>
        <taxon>Sciuridae</taxon>
        <taxon>Xerinae</taxon>
        <taxon>Marmotini</taxon>
        <taxon>Marmota</taxon>
    </lineage>
</organism>
<evidence type="ECO:0000313" key="3">
    <source>
        <dbReference type="Proteomes" id="UP000335636"/>
    </source>
</evidence>
<feature type="region of interest" description="Disordered" evidence="1">
    <location>
        <begin position="1"/>
        <end position="23"/>
    </location>
</feature>
<sequence length="154" mass="16439">MSGAVACEPSGSHLGPFSRSPIPKMVAAPGGKAAGGTSLAQLPTHYTAKETLLVHMGWGGHLGPGLVHLVLKWNDTSRRVWDVGRQGCLLGPSQEHTAQDTGILPSCHHYPGPARSFHPPQEPFPPPTSTGRATTLSPKFSFSWWHHGLRSQEA</sequence>
<proteinExistence type="predicted"/>
<dbReference type="Proteomes" id="UP000335636">
    <property type="component" value="Unassembled WGS sequence"/>
</dbReference>
<gene>
    <name evidence="2" type="ORF">MONAX_5E000007</name>
</gene>
<comment type="caution">
    <text evidence="2">The sequence shown here is derived from an EMBL/GenBank/DDBJ whole genome shotgun (WGS) entry which is preliminary data.</text>
</comment>
<evidence type="ECO:0000256" key="1">
    <source>
        <dbReference type="SAM" id="MobiDB-lite"/>
    </source>
</evidence>
<accession>A0A5E4BQ09</accession>
<keyword evidence="3" id="KW-1185">Reference proteome</keyword>
<name>A0A5E4BQ09_MARMO</name>
<dbReference type="EMBL" id="CABDUW010000533">
    <property type="protein sequence ID" value="VTJ70979.1"/>
    <property type="molecule type" value="Genomic_DNA"/>
</dbReference>
<reference evidence="2" key="1">
    <citation type="submission" date="2019-04" db="EMBL/GenBank/DDBJ databases">
        <authorList>
            <person name="Alioto T."/>
            <person name="Alioto T."/>
        </authorList>
    </citation>
    <scope>NUCLEOTIDE SEQUENCE [LARGE SCALE GENOMIC DNA]</scope>
</reference>